<feature type="transmembrane region" description="Helical" evidence="1">
    <location>
        <begin position="139"/>
        <end position="162"/>
    </location>
</feature>
<feature type="transmembrane region" description="Helical" evidence="1">
    <location>
        <begin position="255"/>
        <end position="280"/>
    </location>
</feature>
<protein>
    <submittedName>
        <fullName evidence="2">Uncharacterized protein</fullName>
    </submittedName>
</protein>
<name>A0AAD2CZA5_EUPCR</name>
<keyword evidence="1" id="KW-0812">Transmembrane</keyword>
<reference evidence="2" key="1">
    <citation type="submission" date="2023-07" db="EMBL/GenBank/DDBJ databases">
        <authorList>
            <consortium name="AG Swart"/>
            <person name="Singh M."/>
            <person name="Singh A."/>
            <person name="Seah K."/>
            <person name="Emmerich C."/>
        </authorList>
    </citation>
    <scope>NUCLEOTIDE SEQUENCE</scope>
    <source>
        <strain evidence="2">DP1</strain>
    </source>
</reference>
<evidence type="ECO:0000313" key="2">
    <source>
        <dbReference type="EMBL" id="CAI2375319.1"/>
    </source>
</evidence>
<accession>A0AAD2CZA5</accession>
<dbReference type="AlphaFoldDB" id="A0AAD2CZA5"/>
<sequence>MQCQREMEYDPLGCKPECSYCVQCTLNKWENMKELKPRLRTRCVCGNALPKNSVDYFQSFLGLNYSEVDQSGLSILDRDENEYSQEDSESRIDTFDSNNESDAANIEEGIIIRAEQIQNPVRDHGLLNYQRSRLDVMEILSKIAHIVVNTAVLLGRYFFFRINDDCKMLLFSIAVVITYIVGLEWMRTISVNIFVFYGLWIFFKCEAIVVNLCSPVCIESVLTLNFGFTKRELLSYGFLSFVVVYCFLWYKNISLIWVCIAILIAILIIMIIFKFVVFVVNESYSEIYGGQLIFCSRMNDWLSFREAVDGYFN</sequence>
<feature type="transmembrane region" description="Helical" evidence="1">
    <location>
        <begin position="193"/>
        <end position="213"/>
    </location>
</feature>
<organism evidence="2 3">
    <name type="scientific">Euplotes crassus</name>
    <dbReference type="NCBI Taxonomy" id="5936"/>
    <lineage>
        <taxon>Eukaryota</taxon>
        <taxon>Sar</taxon>
        <taxon>Alveolata</taxon>
        <taxon>Ciliophora</taxon>
        <taxon>Intramacronucleata</taxon>
        <taxon>Spirotrichea</taxon>
        <taxon>Hypotrichia</taxon>
        <taxon>Euplotida</taxon>
        <taxon>Euplotidae</taxon>
        <taxon>Moneuplotes</taxon>
    </lineage>
</organism>
<dbReference type="EMBL" id="CAMPGE010016783">
    <property type="protein sequence ID" value="CAI2375319.1"/>
    <property type="molecule type" value="Genomic_DNA"/>
</dbReference>
<dbReference type="Proteomes" id="UP001295684">
    <property type="component" value="Unassembled WGS sequence"/>
</dbReference>
<feature type="transmembrane region" description="Helical" evidence="1">
    <location>
        <begin position="168"/>
        <end position="186"/>
    </location>
</feature>
<comment type="caution">
    <text evidence="2">The sequence shown here is derived from an EMBL/GenBank/DDBJ whole genome shotgun (WGS) entry which is preliminary data.</text>
</comment>
<proteinExistence type="predicted"/>
<keyword evidence="3" id="KW-1185">Reference proteome</keyword>
<evidence type="ECO:0000313" key="3">
    <source>
        <dbReference type="Proteomes" id="UP001295684"/>
    </source>
</evidence>
<gene>
    <name evidence="2" type="ORF">ECRASSUSDP1_LOCUS16681</name>
</gene>
<keyword evidence="1" id="KW-1133">Transmembrane helix</keyword>
<feature type="transmembrane region" description="Helical" evidence="1">
    <location>
        <begin position="233"/>
        <end position="250"/>
    </location>
</feature>
<keyword evidence="1" id="KW-0472">Membrane</keyword>
<evidence type="ECO:0000256" key="1">
    <source>
        <dbReference type="SAM" id="Phobius"/>
    </source>
</evidence>